<evidence type="ECO:0008006" key="4">
    <source>
        <dbReference type="Google" id="ProtNLM"/>
    </source>
</evidence>
<feature type="chain" id="PRO_5034554633" description="Adhesin" evidence="1">
    <location>
        <begin position="23"/>
        <end position="147"/>
    </location>
</feature>
<dbReference type="Proteomes" id="UP000653156">
    <property type="component" value="Chromosome"/>
</dbReference>
<evidence type="ECO:0000313" key="2">
    <source>
        <dbReference type="EMBL" id="QRQ80650.1"/>
    </source>
</evidence>
<name>A0A892ZDD9_9NEIS</name>
<reference evidence="2" key="1">
    <citation type="submission" date="2021-02" db="EMBL/GenBank/DDBJ databases">
        <title>Neisseriaceae sp. 26B isolated from the cloaca of a Common Toad-headed Turtle (Mesoclemmys nasuta).</title>
        <authorList>
            <person name="Spergser J."/>
            <person name="Busse H.-J."/>
        </authorList>
    </citation>
    <scope>NUCLEOTIDE SEQUENCE</scope>
    <source>
        <strain evidence="2">26B</strain>
    </source>
</reference>
<dbReference type="RefSeq" id="WP_230337932.1">
    <property type="nucleotide sequence ID" value="NZ_CP069798.1"/>
</dbReference>
<feature type="signal peptide" evidence="1">
    <location>
        <begin position="1"/>
        <end position="22"/>
    </location>
</feature>
<dbReference type="KEGG" id="ptes:JQU52_07665"/>
<accession>A0A892ZDD9</accession>
<proteinExistence type="predicted"/>
<sequence>MKIRVLSTILATLLALPAVALAADKVLFSCTTTNGKQIMVTDHGQNFGYRFGKPGKPELAFTSDRQQTEITACTASNGDGSEASIHLSNGDYDYVVTGGGDRYHKQPYGDVKVMRSGSDTPVTTLQCRTGTVVNHIFDLSNIASRCD</sequence>
<dbReference type="EMBL" id="CP069798">
    <property type="protein sequence ID" value="QRQ80650.1"/>
    <property type="molecule type" value="Genomic_DNA"/>
</dbReference>
<evidence type="ECO:0000256" key="1">
    <source>
        <dbReference type="SAM" id="SignalP"/>
    </source>
</evidence>
<organism evidence="2 3">
    <name type="scientific">Paralysiella testudinis</name>
    <dbReference type="NCBI Taxonomy" id="2809020"/>
    <lineage>
        <taxon>Bacteria</taxon>
        <taxon>Pseudomonadati</taxon>
        <taxon>Pseudomonadota</taxon>
        <taxon>Betaproteobacteria</taxon>
        <taxon>Neisseriales</taxon>
        <taxon>Neisseriaceae</taxon>
        <taxon>Paralysiella</taxon>
    </lineage>
</organism>
<protein>
    <recommendedName>
        <fullName evidence="4">Adhesin</fullName>
    </recommendedName>
</protein>
<keyword evidence="3" id="KW-1185">Reference proteome</keyword>
<gene>
    <name evidence="2" type="ORF">JQU52_07665</name>
</gene>
<keyword evidence="1" id="KW-0732">Signal</keyword>
<dbReference type="AlphaFoldDB" id="A0A892ZDD9"/>
<evidence type="ECO:0000313" key="3">
    <source>
        <dbReference type="Proteomes" id="UP000653156"/>
    </source>
</evidence>